<feature type="compositionally biased region" description="Basic and acidic residues" evidence="1">
    <location>
        <begin position="254"/>
        <end position="318"/>
    </location>
</feature>
<dbReference type="RefSeq" id="XP_014150610.1">
    <property type="nucleotide sequence ID" value="XM_014295135.1"/>
</dbReference>
<feature type="compositionally biased region" description="Basic and acidic residues" evidence="1">
    <location>
        <begin position="100"/>
        <end position="135"/>
    </location>
</feature>
<gene>
    <name evidence="2" type="ORF">SARC_10809</name>
</gene>
<dbReference type="GeneID" id="25911313"/>
<feature type="compositionally biased region" description="Basic and acidic residues" evidence="1">
    <location>
        <begin position="9"/>
        <end position="34"/>
    </location>
</feature>
<feature type="compositionally biased region" description="Basic and acidic residues" evidence="1">
    <location>
        <begin position="377"/>
        <end position="451"/>
    </location>
</feature>
<feature type="compositionally biased region" description="Polar residues" evidence="1">
    <location>
        <begin position="90"/>
        <end position="99"/>
    </location>
</feature>
<feature type="compositionally biased region" description="Basic and acidic residues" evidence="1">
    <location>
        <begin position="459"/>
        <end position="469"/>
    </location>
</feature>
<dbReference type="Proteomes" id="UP000054560">
    <property type="component" value="Unassembled WGS sequence"/>
</dbReference>
<feature type="compositionally biased region" description="Basic and acidic residues" evidence="1">
    <location>
        <begin position="716"/>
        <end position="748"/>
    </location>
</feature>
<feature type="compositionally biased region" description="Basic and acidic residues" evidence="1">
    <location>
        <begin position="817"/>
        <end position="835"/>
    </location>
</feature>
<sequence>MASSDYSMEAEKHLEHTEIHEMGNEHGKLTKSAEGDSITATVETAEERLNVKSGETSQPERVAAEIVRESEDAKNQVPDTHVVSDMEMNGANTSSTQTTRECEGNVSEARERTIDREIVDEKAGADETVEKKNDSEQEGTVGTKRDMSGGGDPEVLSSDGAKESAEGGEVAQTIESIEEGIRQIQLESTEVADDLETMGRVVENDVERDEAQVRKEKEVQAHAEAEAQTKAHVQAEREKAKRGKGAKNSKQPKAGKEKDRKNGRERENNRDGGDREPNRDTYRDDRDGYSRRSDSGRDTHREGDRDRDRMMDERDTYSRRSGGAANFHGRGPQGVSRGYGNNSNARDAPHSGGHASGSDRDRYTQASRRGENKRRHDPPIEVHGPRVESSAEKARLDAKIEEIRLRNKQEKLRLAEIAQDKERALEREKAASERLAQEQRRLDKERAHTKGNDFGWGEDSSRGWGESRRGSHGNQNNRHYNDDRDSYHRDNRDGDRGMDDRYRGRRRRGEDDRGGRGGRESQLSAKSRREEAGKRAAEENRWREERRLVDESRVQRAMTLTDNGETVWRRAWDKEKTSDNREGVRAGGVRLPPRESRQRPLHIEEMQSFREKDTRTPSPDHTRNEYSGDDVEYREGEGDGRHTDSSSKRSSAHETREDEDGRDRHEKTFDDSTRDRSEGLYEDRRDANDREVNTRREAAYRDARESDKSDEDGEDDWGRKVYRENSRDWSIDENRDEIGQRRQDKDTGDGDWGGSVYQERVVGMNKGRGSAAAKEPRYQRNYETKRDNRDYEAKHEYRGREDQSRYAKGGNQSTRDGQSDGDRQDRRDSPPHEKYANWGDVTD</sequence>
<feature type="region of interest" description="Disordered" evidence="1">
    <location>
        <begin position="1"/>
        <end position="176"/>
    </location>
</feature>
<reference evidence="2 3" key="1">
    <citation type="submission" date="2011-02" db="EMBL/GenBank/DDBJ databases">
        <title>The Genome Sequence of Sphaeroforma arctica JP610.</title>
        <authorList>
            <consortium name="The Broad Institute Genome Sequencing Platform"/>
            <person name="Russ C."/>
            <person name="Cuomo C."/>
            <person name="Young S.K."/>
            <person name="Zeng Q."/>
            <person name="Gargeya S."/>
            <person name="Alvarado L."/>
            <person name="Berlin A."/>
            <person name="Chapman S.B."/>
            <person name="Chen Z."/>
            <person name="Freedman E."/>
            <person name="Gellesch M."/>
            <person name="Goldberg J."/>
            <person name="Griggs A."/>
            <person name="Gujja S."/>
            <person name="Heilman E."/>
            <person name="Heiman D."/>
            <person name="Howarth C."/>
            <person name="Mehta T."/>
            <person name="Neiman D."/>
            <person name="Pearson M."/>
            <person name="Roberts A."/>
            <person name="Saif S."/>
            <person name="Shea T."/>
            <person name="Shenoy N."/>
            <person name="Sisk P."/>
            <person name="Stolte C."/>
            <person name="Sykes S."/>
            <person name="White J."/>
            <person name="Yandava C."/>
            <person name="Burger G."/>
            <person name="Gray M.W."/>
            <person name="Holland P.W.H."/>
            <person name="King N."/>
            <person name="Lang F.B.F."/>
            <person name="Roger A.J."/>
            <person name="Ruiz-Trillo I."/>
            <person name="Haas B."/>
            <person name="Nusbaum C."/>
            <person name="Birren B."/>
        </authorList>
    </citation>
    <scope>NUCLEOTIDE SEQUENCE [LARGE SCALE GENOMIC DNA]</scope>
    <source>
        <strain evidence="2 3">JP610</strain>
    </source>
</reference>
<feature type="compositionally biased region" description="Basic and acidic residues" evidence="1">
    <location>
        <begin position="567"/>
        <end position="584"/>
    </location>
</feature>
<keyword evidence="3" id="KW-1185">Reference proteome</keyword>
<feature type="compositionally biased region" description="Basic and acidic residues" evidence="1">
    <location>
        <begin position="774"/>
        <end position="805"/>
    </location>
</feature>
<feature type="region of interest" description="Disordered" evidence="1">
    <location>
        <begin position="188"/>
        <end position="843"/>
    </location>
</feature>
<feature type="compositionally biased region" description="Basic and acidic residues" evidence="1">
    <location>
        <begin position="479"/>
        <end position="519"/>
    </location>
</feature>
<accession>A0A0L0FL21</accession>
<feature type="compositionally biased region" description="Basic and acidic residues" evidence="1">
    <location>
        <begin position="592"/>
        <end position="707"/>
    </location>
</feature>
<proteinExistence type="predicted"/>
<evidence type="ECO:0000256" key="1">
    <source>
        <dbReference type="SAM" id="MobiDB-lite"/>
    </source>
</evidence>
<evidence type="ECO:0000313" key="3">
    <source>
        <dbReference type="Proteomes" id="UP000054560"/>
    </source>
</evidence>
<dbReference type="AlphaFoldDB" id="A0A0L0FL21"/>
<organism evidence="2 3">
    <name type="scientific">Sphaeroforma arctica JP610</name>
    <dbReference type="NCBI Taxonomy" id="667725"/>
    <lineage>
        <taxon>Eukaryota</taxon>
        <taxon>Ichthyosporea</taxon>
        <taxon>Ichthyophonida</taxon>
        <taxon>Sphaeroforma</taxon>
    </lineage>
</organism>
<evidence type="ECO:0000313" key="2">
    <source>
        <dbReference type="EMBL" id="KNC76708.1"/>
    </source>
</evidence>
<feature type="compositionally biased region" description="Basic and acidic residues" evidence="1">
    <location>
        <begin position="202"/>
        <end position="239"/>
    </location>
</feature>
<dbReference type="EMBL" id="KQ242994">
    <property type="protein sequence ID" value="KNC76708.1"/>
    <property type="molecule type" value="Genomic_DNA"/>
</dbReference>
<feature type="compositionally biased region" description="Basic and acidic residues" evidence="1">
    <location>
        <begin position="527"/>
        <end position="554"/>
    </location>
</feature>
<feature type="compositionally biased region" description="Basic and acidic residues" evidence="1">
    <location>
        <begin position="62"/>
        <end position="74"/>
    </location>
</feature>
<protein>
    <submittedName>
        <fullName evidence="2">Uncharacterized protein</fullName>
    </submittedName>
</protein>
<feature type="non-terminal residue" evidence="2">
    <location>
        <position position="1"/>
    </location>
</feature>
<name>A0A0L0FL21_9EUKA</name>